<comment type="caution">
    <text evidence="15">The sequence shown here is derived from an EMBL/GenBank/DDBJ whole genome shotgun (WGS) entry which is preliminary data.</text>
</comment>
<keyword evidence="16" id="KW-1185">Reference proteome</keyword>
<evidence type="ECO:0000256" key="4">
    <source>
        <dbReference type="ARBA" id="ARBA00022645"/>
    </source>
</evidence>
<evidence type="ECO:0000256" key="8">
    <source>
        <dbReference type="ARBA" id="ARBA00022801"/>
    </source>
</evidence>
<keyword evidence="9" id="KW-0511">Multifunctional enzyme</keyword>
<dbReference type="EC" id="2.4.99.28" evidence="10"/>
<protein>
    <recommendedName>
        <fullName evidence="10">peptidoglycan glycosyltransferase</fullName>
        <ecNumber evidence="10">2.4.99.28</ecNumber>
    </recommendedName>
</protein>
<keyword evidence="5" id="KW-0645">Protease</keyword>
<dbReference type="NCBIfam" id="TIGR02073">
    <property type="entry name" value="PBP_1c"/>
    <property type="match status" value="1"/>
</dbReference>
<dbReference type="InterPro" id="IPR011815">
    <property type="entry name" value="PBP_1c"/>
</dbReference>
<feature type="domain" description="Penicillin-binding C-terminal" evidence="14">
    <location>
        <begin position="596"/>
        <end position="673"/>
    </location>
</feature>
<evidence type="ECO:0000256" key="3">
    <source>
        <dbReference type="ARBA" id="ARBA00007739"/>
    </source>
</evidence>
<dbReference type="PANTHER" id="PTHR32282:SF15">
    <property type="entry name" value="PENICILLIN-BINDING PROTEIN 1C"/>
    <property type="match status" value="1"/>
</dbReference>
<comment type="similarity">
    <text evidence="2">In the C-terminal section; belongs to the transpeptidase family.</text>
</comment>
<organism evidence="15 16">
    <name type="scientific">Allosediminivita pacifica</name>
    <dbReference type="NCBI Taxonomy" id="1267769"/>
    <lineage>
        <taxon>Bacteria</taxon>
        <taxon>Pseudomonadati</taxon>
        <taxon>Pseudomonadota</taxon>
        <taxon>Alphaproteobacteria</taxon>
        <taxon>Rhodobacterales</taxon>
        <taxon>Paracoccaceae</taxon>
        <taxon>Allosediminivita</taxon>
    </lineage>
</organism>
<dbReference type="GO" id="GO:0004180">
    <property type="term" value="F:carboxypeptidase activity"/>
    <property type="evidence" value="ECO:0007669"/>
    <property type="project" value="UniProtKB-KW"/>
</dbReference>
<dbReference type="Proteomes" id="UP000244069">
    <property type="component" value="Unassembled WGS sequence"/>
</dbReference>
<dbReference type="InterPro" id="IPR036950">
    <property type="entry name" value="PBP_transglycosylase"/>
</dbReference>
<dbReference type="SUPFAM" id="SSF56601">
    <property type="entry name" value="beta-lactamase/transpeptidase-like"/>
    <property type="match status" value="1"/>
</dbReference>
<dbReference type="Pfam" id="PF00905">
    <property type="entry name" value="Transpeptidase"/>
    <property type="match status" value="1"/>
</dbReference>
<comment type="similarity">
    <text evidence="3">In the N-terminal section; belongs to the glycosyltransferase 51 family.</text>
</comment>
<dbReference type="GO" id="GO:0030288">
    <property type="term" value="C:outer membrane-bounded periplasmic space"/>
    <property type="evidence" value="ECO:0007669"/>
    <property type="project" value="TreeGrafter"/>
</dbReference>
<keyword evidence="4" id="KW-0121">Carboxypeptidase</keyword>
<dbReference type="GO" id="GO:0009252">
    <property type="term" value="P:peptidoglycan biosynthetic process"/>
    <property type="evidence" value="ECO:0007669"/>
    <property type="project" value="UniProtKB-UniPathway"/>
</dbReference>
<dbReference type="SUPFAM" id="SSF53955">
    <property type="entry name" value="Lysozyme-like"/>
    <property type="match status" value="1"/>
</dbReference>
<dbReference type="InterPro" id="IPR001460">
    <property type="entry name" value="PCN-bd_Tpept"/>
</dbReference>
<dbReference type="Pfam" id="PF00912">
    <property type="entry name" value="Transgly"/>
    <property type="match status" value="1"/>
</dbReference>
<evidence type="ECO:0000313" key="16">
    <source>
        <dbReference type="Proteomes" id="UP000244069"/>
    </source>
</evidence>
<gene>
    <name evidence="15" type="ORF">C8N44_104111</name>
</gene>
<proteinExistence type="inferred from homology"/>
<dbReference type="EMBL" id="QBKN01000004">
    <property type="protein sequence ID" value="PTX50755.1"/>
    <property type="molecule type" value="Genomic_DNA"/>
</dbReference>
<evidence type="ECO:0000259" key="14">
    <source>
        <dbReference type="Pfam" id="PF06832"/>
    </source>
</evidence>
<dbReference type="InterPro" id="IPR050396">
    <property type="entry name" value="Glycosyltr_51/Transpeptidase"/>
</dbReference>
<reference evidence="15 16" key="1">
    <citation type="submission" date="2018-04" db="EMBL/GenBank/DDBJ databases">
        <title>Genomic Encyclopedia of Archaeal and Bacterial Type Strains, Phase II (KMG-II): from individual species to whole genera.</title>
        <authorList>
            <person name="Goeker M."/>
        </authorList>
    </citation>
    <scope>NUCLEOTIDE SEQUENCE [LARGE SCALE GENOMIC DNA]</scope>
    <source>
        <strain evidence="15 16">DSM 29329</strain>
    </source>
</reference>
<evidence type="ECO:0000256" key="7">
    <source>
        <dbReference type="ARBA" id="ARBA00022679"/>
    </source>
</evidence>
<evidence type="ECO:0000256" key="10">
    <source>
        <dbReference type="ARBA" id="ARBA00044770"/>
    </source>
</evidence>
<keyword evidence="7" id="KW-0808">Transferase</keyword>
<evidence type="ECO:0000256" key="5">
    <source>
        <dbReference type="ARBA" id="ARBA00022670"/>
    </source>
</evidence>
<evidence type="ECO:0000256" key="1">
    <source>
        <dbReference type="ARBA" id="ARBA00004752"/>
    </source>
</evidence>
<dbReference type="Pfam" id="PF06832">
    <property type="entry name" value="BiPBP_C"/>
    <property type="match status" value="1"/>
</dbReference>
<dbReference type="UniPathway" id="UPA00219"/>
<sequence length="676" mass="71846">MADRRLPRVLLGLVVVLWAGAFARDVGDRWVAETELPVLVQAVSPEVRDREGRLLRAYPVGEGTWRMAVSRDAVDPLFFDMLIAWEDGRFFDHHGVNTRAVARAGWQALRHGGVVSGASTLTMQVARLLEDSGTGSWSGKLRQVRVALALERRLSKGEILDLYLSLAPYGGNVEGVRAASLAWLGKEPARLTAPEAALLVALPQSPEARRPDRQPEVAKAARDRVLARMGDLGVIAPEAARVLAGDPVPPARHEMPFLAPHMADRAVAAGPGVHRLTLDADLQRAMEDLVRHHMAGRDPRLSMALVLADVESGEVLASVGAPDYTDTVSRGFVDMTQAKRSPGSTLKPLVYGLAFDRGLAHPETLILDAPVRFGRYAPQNFDGTFRGEVSAARALQLSLNIPVVRLTEALGPAQLMAALERAGLAPELAGGRPGLALALGGVGLTLEEMVQFYAAQARGGVALPLHWRVDAPEGQSARIMSRASAWQVGHVLAQIPPPPSAGAPGRVAWKTGTSYGHRDAWALGWDGRHVAGVWIGRADGTPVPGAFGGDLAAPALFRALERARTGPAPLPAPPPETLMVDNAHLPRALQRFGPQADDPGLDLTFPPEGARLEASGAVPVKLRGGTPPYTLLVDGAVAETGRHVPEFLAPVAGPGFTTLSVIDAAGQSGRVRIELR</sequence>
<dbReference type="InterPro" id="IPR023346">
    <property type="entry name" value="Lysozyme-like_dom_sf"/>
</dbReference>
<evidence type="ECO:0000259" key="13">
    <source>
        <dbReference type="Pfam" id="PF00912"/>
    </source>
</evidence>
<dbReference type="RefSeq" id="WP_107974961.1">
    <property type="nucleotide sequence ID" value="NZ_BMEZ01000004.1"/>
</dbReference>
<name>A0A2T6B400_9RHOB</name>
<evidence type="ECO:0000256" key="9">
    <source>
        <dbReference type="ARBA" id="ARBA00023268"/>
    </source>
</evidence>
<dbReference type="InterPro" id="IPR012338">
    <property type="entry name" value="Beta-lactam/transpept-like"/>
</dbReference>
<evidence type="ECO:0000313" key="15">
    <source>
        <dbReference type="EMBL" id="PTX50755.1"/>
    </source>
</evidence>
<comment type="pathway">
    <text evidence="1">Cell wall biogenesis; peptidoglycan biosynthesis.</text>
</comment>
<keyword evidence="8" id="KW-0378">Hydrolase</keyword>
<evidence type="ECO:0000256" key="11">
    <source>
        <dbReference type="ARBA" id="ARBA00049902"/>
    </source>
</evidence>
<evidence type="ECO:0000256" key="6">
    <source>
        <dbReference type="ARBA" id="ARBA00022676"/>
    </source>
</evidence>
<dbReference type="InterPro" id="IPR001264">
    <property type="entry name" value="Glyco_trans_51"/>
</dbReference>
<keyword evidence="6" id="KW-0328">Glycosyltransferase</keyword>
<dbReference type="Gene3D" id="1.10.3810.10">
    <property type="entry name" value="Biosynthetic peptidoglycan transglycosylase-like"/>
    <property type="match status" value="1"/>
</dbReference>
<dbReference type="OrthoDB" id="9766909at2"/>
<dbReference type="AlphaFoldDB" id="A0A2T6B400"/>
<dbReference type="PANTHER" id="PTHR32282">
    <property type="entry name" value="BINDING PROTEIN TRANSPEPTIDASE, PUTATIVE-RELATED"/>
    <property type="match status" value="1"/>
</dbReference>
<evidence type="ECO:0000259" key="12">
    <source>
        <dbReference type="Pfam" id="PF00905"/>
    </source>
</evidence>
<dbReference type="InterPro" id="IPR009647">
    <property type="entry name" value="PBP_C"/>
</dbReference>
<dbReference type="GO" id="GO:0008658">
    <property type="term" value="F:penicillin binding"/>
    <property type="evidence" value="ECO:0007669"/>
    <property type="project" value="InterPro"/>
</dbReference>
<dbReference type="GO" id="GO:0008955">
    <property type="term" value="F:peptidoglycan glycosyltransferase activity"/>
    <property type="evidence" value="ECO:0007669"/>
    <property type="project" value="UniProtKB-EC"/>
</dbReference>
<comment type="catalytic activity">
    <reaction evidence="11">
        <text>[GlcNAc-(1-&gt;4)-Mur2Ac(oyl-L-Ala-gamma-D-Glu-L-Lys-D-Ala-D-Ala)](n)-di-trans,octa-cis-undecaprenyl diphosphate + beta-D-GlcNAc-(1-&gt;4)-Mur2Ac(oyl-L-Ala-gamma-D-Glu-L-Lys-D-Ala-D-Ala)-di-trans,octa-cis-undecaprenyl diphosphate = [GlcNAc-(1-&gt;4)-Mur2Ac(oyl-L-Ala-gamma-D-Glu-L-Lys-D-Ala-D-Ala)](n+1)-di-trans,octa-cis-undecaprenyl diphosphate + di-trans,octa-cis-undecaprenyl diphosphate + H(+)</text>
        <dbReference type="Rhea" id="RHEA:23708"/>
        <dbReference type="Rhea" id="RHEA-COMP:9602"/>
        <dbReference type="Rhea" id="RHEA-COMP:9603"/>
        <dbReference type="ChEBI" id="CHEBI:15378"/>
        <dbReference type="ChEBI" id="CHEBI:58405"/>
        <dbReference type="ChEBI" id="CHEBI:60033"/>
        <dbReference type="ChEBI" id="CHEBI:78435"/>
        <dbReference type="EC" id="2.4.99.28"/>
    </reaction>
</comment>
<feature type="domain" description="Glycosyl transferase family 51" evidence="13">
    <location>
        <begin position="61"/>
        <end position="229"/>
    </location>
</feature>
<evidence type="ECO:0000256" key="2">
    <source>
        <dbReference type="ARBA" id="ARBA00007090"/>
    </source>
</evidence>
<accession>A0A2T6B400</accession>
<feature type="domain" description="Penicillin-binding protein transpeptidase" evidence="12">
    <location>
        <begin position="303"/>
        <end position="515"/>
    </location>
</feature>
<dbReference type="Gene3D" id="3.40.710.10">
    <property type="entry name" value="DD-peptidase/beta-lactamase superfamily"/>
    <property type="match status" value="1"/>
</dbReference>
<dbReference type="GO" id="GO:0006508">
    <property type="term" value="P:proteolysis"/>
    <property type="evidence" value="ECO:0007669"/>
    <property type="project" value="UniProtKB-KW"/>
</dbReference>